<dbReference type="SMART" id="SM00052">
    <property type="entry name" value="EAL"/>
    <property type="match status" value="1"/>
</dbReference>
<keyword evidence="1" id="KW-0472">Membrane</keyword>
<feature type="transmembrane region" description="Helical" evidence="1">
    <location>
        <begin position="155"/>
        <end position="180"/>
    </location>
</feature>
<dbReference type="PROSITE" id="PS50883">
    <property type="entry name" value="EAL"/>
    <property type="match status" value="1"/>
</dbReference>
<reference evidence="3 4" key="1">
    <citation type="submission" date="2024-09" db="EMBL/GenBank/DDBJ databases">
        <title>Genomes of Rahnella.</title>
        <authorList>
            <person name="Mnguni F.C."/>
            <person name="Shin G.Y."/>
            <person name="Coutinho T."/>
        </authorList>
    </citation>
    <scope>NUCLEOTIDE SEQUENCE [LARGE SCALE GENOMIC DNA]</scope>
    <source>
        <strain evidence="3 4">20WA0057</strain>
    </source>
</reference>
<organism evidence="3 4">
    <name type="scientific">Rahnella sp. (strain Y9602)</name>
    <dbReference type="NCBI Taxonomy" id="2703885"/>
    <lineage>
        <taxon>Bacteria</taxon>
        <taxon>Pseudomonadati</taxon>
        <taxon>Pseudomonadota</taxon>
        <taxon>Gammaproteobacteria</taxon>
        <taxon>Enterobacterales</taxon>
        <taxon>Yersiniaceae</taxon>
        <taxon>Rahnella</taxon>
    </lineage>
</organism>
<dbReference type="PANTHER" id="PTHR33121">
    <property type="entry name" value="CYCLIC DI-GMP PHOSPHODIESTERASE PDEF"/>
    <property type="match status" value="1"/>
</dbReference>
<feature type="transmembrane region" description="Helical" evidence="1">
    <location>
        <begin position="71"/>
        <end position="91"/>
    </location>
</feature>
<dbReference type="Gene3D" id="3.20.20.450">
    <property type="entry name" value="EAL domain"/>
    <property type="match status" value="1"/>
</dbReference>
<feature type="transmembrane region" description="Helical" evidence="1">
    <location>
        <begin position="123"/>
        <end position="143"/>
    </location>
</feature>
<dbReference type="InterPro" id="IPR001633">
    <property type="entry name" value="EAL_dom"/>
</dbReference>
<dbReference type="InterPro" id="IPR035919">
    <property type="entry name" value="EAL_sf"/>
</dbReference>
<dbReference type="PANTHER" id="PTHR33121:SF70">
    <property type="entry name" value="SIGNALING PROTEIN YKOW"/>
    <property type="match status" value="1"/>
</dbReference>
<gene>
    <name evidence="3" type="ORF">ACFPK4_25445</name>
</gene>
<comment type="caution">
    <text evidence="3">The sequence shown here is derived from an EMBL/GenBank/DDBJ whole genome shotgun (WGS) entry which is preliminary data.</text>
</comment>
<proteinExistence type="predicted"/>
<sequence>MSRVPSIIAPANAQLAYLCRMAAYTGAVVCLSWLASFIFLRDWELVISLLILAVAILPCWCLAVNGNFSNGLMLAQTVCLIFVVIFCYKYDVPDVSVQRTTHLYLPVIALVGYMNYQQKKSRLQLIIIILSLLSFVVYCSTVNRFTIDNPSHRSFQILSVWLNPILSTLLLFGGIAAMHIDFTRKKMMAKSIQDALYNEQFILLYQPMVNSSGRIIGAEALIRWKHPSQGLLSPSAFLIDAQSAGLMPIIGEWVISQTFKCLLQWQKIDVTRHLSVSINITVDHLMQPDFVRKLLDRVRAYNIPCNQVHLELTENVFVSEPEIVAEKMNELASVGFLFSLDDFGTGYSSLSTLRGLPLKQIKIDRSFITNVTESEKGAVIAKNIARMGCELELEVVAEGIETEMQFTIMKEYGCTIFQGFLFSPPLSRKEYTQLVVNSEILPCS</sequence>
<evidence type="ECO:0000259" key="2">
    <source>
        <dbReference type="PROSITE" id="PS50883"/>
    </source>
</evidence>
<keyword evidence="1" id="KW-0812">Transmembrane</keyword>
<keyword evidence="1" id="KW-1133">Transmembrane helix</keyword>
<evidence type="ECO:0000313" key="3">
    <source>
        <dbReference type="EMBL" id="MFD3226890.1"/>
    </source>
</evidence>
<dbReference type="CDD" id="cd01948">
    <property type="entry name" value="EAL"/>
    <property type="match status" value="1"/>
</dbReference>
<evidence type="ECO:0000256" key="1">
    <source>
        <dbReference type="SAM" id="Phobius"/>
    </source>
</evidence>
<keyword evidence="4" id="KW-1185">Reference proteome</keyword>
<feature type="transmembrane region" description="Helical" evidence="1">
    <location>
        <begin position="21"/>
        <end position="39"/>
    </location>
</feature>
<dbReference type="Proteomes" id="UP001598201">
    <property type="component" value="Unassembled WGS sequence"/>
</dbReference>
<evidence type="ECO:0000313" key="4">
    <source>
        <dbReference type="Proteomes" id="UP001598201"/>
    </source>
</evidence>
<dbReference type="RefSeq" id="WP_379672330.1">
    <property type="nucleotide sequence ID" value="NZ_JBHUCJ010000117.1"/>
</dbReference>
<protein>
    <submittedName>
        <fullName evidence="3">EAL domain-containing protein</fullName>
    </submittedName>
</protein>
<name>A0ABW6CP00_RAHSY</name>
<dbReference type="Pfam" id="PF00563">
    <property type="entry name" value="EAL"/>
    <property type="match status" value="1"/>
</dbReference>
<feature type="transmembrane region" description="Helical" evidence="1">
    <location>
        <begin position="45"/>
        <end position="64"/>
    </location>
</feature>
<accession>A0ABW6CP00</accession>
<dbReference type="InterPro" id="IPR050706">
    <property type="entry name" value="Cyclic-di-GMP_PDE-like"/>
</dbReference>
<dbReference type="EMBL" id="JBHUCJ010000117">
    <property type="protein sequence ID" value="MFD3226890.1"/>
    <property type="molecule type" value="Genomic_DNA"/>
</dbReference>
<dbReference type="SUPFAM" id="SSF141868">
    <property type="entry name" value="EAL domain-like"/>
    <property type="match status" value="1"/>
</dbReference>
<feature type="domain" description="EAL" evidence="2">
    <location>
        <begin position="185"/>
        <end position="439"/>
    </location>
</feature>